<dbReference type="HOGENOM" id="CLU_1939389_0_0_1"/>
<name>A0A0C3A9D7_9AGAM</name>
<dbReference type="EMBL" id="KN822051">
    <property type="protein sequence ID" value="KIM61497.1"/>
    <property type="molecule type" value="Genomic_DNA"/>
</dbReference>
<evidence type="ECO:0000313" key="1">
    <source>
        <dbReference type="EMBL" id="KIM61497.1"/>
    </source>
</evidence>
<accession>A0A0C3A9D7</accession>
<protein>
    <submittedName>
        <fullName evidence="1">Uncharacterized protein</fullName>
    </submittedName>
</protein>
<proteinExistence type="predicted"/>
<sequence>MADRAILPFTPPNMTTILEQRLLSSVHRVPHVTARVQDSSLPAGTPETTYPLQFVAKILLNPVFSTPTMHNMRTPSCYVALVSHAKWTRISVSGASCEQKCRGFAAPLWRLSPLRTEGWPTFKFWSMFQA</sequence>
<dbReference type="Proteomes" id="UP000053989">
    <property type="component" value="Unassembled WGS sequence"/>
</dbReference>
<dbReference type="AlphaFoldDB" id="A0A0C3A9D7"/>
<dbReference type="InParanoid" id="A0A0C3A9D7"/>
<keyword evidence="2" id="KW-1185">Reference proteome</keyword>
<reference evidence="2" key="2">
    <citation type="submission" date="2015-01" db="EMBL/GenBank/DDBJ databases">
        <title>Evolutionary Origins and Diversification of the Mycorrhizal Mutualists.</title>
        <authorList>
            <consortium name="DOE Joint Genome Institute"/>
            <consortium name="Mycorrhizal Genomics Consortium"/>
            <person name="Kohler A."/>
            <person name="Kuo A."/>
            <person name="Nagy L.G."/>
            <person name="Floudas D."/>
            <person name="Copeland A."/>
            <person name="Barry K.W."/>
            <person name="Cichocki N."/>
            <person name="Veneault-Fourrey C."/>
            <person name="LaButti K."/>
            <person name="Lindquist E.A."/>
            <person name="Lipzen A."/>
            <person name="Lundell T."/>
            <person name="Morin E."/>
            <person name="Murat C."/>
            <person name="Riley R."/>
            <person name="Ohm R."/>
            <person name="Sun H."/>
            <person name="Tunlid A."/>
            <person name="Henrissat B."/>
            <person name="Grigoriev I.V."/>
            <person name="Hibbett D.S."/>
            <person name="Martin F."/>
        </authorList>
    </citation>
    <scope>NUCLEOTIDE SEQUENCE [LARGE SCALE GENOMIC DNA]</scope>
    <source>
        <strain evidence="2">Foug A</strain>
    </source>
</reference>
<evidence type="ECO:0000313" key="2">
    <source>
        <dbReference type="Proteomes" id="UP000053989"/>
    </source>
</evidence>
<gene>
    <name evidence="1" type="ORF">SCLCIDRAFT_1215960</name>
</gene>
<reference evidence="1 2" key="1">
    <citation type="submission" date="2014-04" db="EMBL/GenBank/DDBJ databases">
        <authorList>
            <consortium name="DOE Joint Genome Institute"/>
            <person name="Kuo A."/>
            <person name="Kohler A."/>
            <person name="Nagy L.G."/>
            <person name="Floudas D."/>
            <person name="Copeland A."/>
            <person name="Barry K.W."/>
            <person name="Cichocki N."/>
            <person name="Veneault-Fourrey C."/>
            <person name="LaButti K."/>
            <person name="Lindquist E.A."/>
            <person name="Lipzen A."/>
            <person name="Lundell T."/>
            <person name="Morin E."/>
            <person name="Murat C."/>
            <person name="Sun H."/>
            <person name="Tunlid A."/>
            <person name="Henrissat B."/>
            <person name="Grigoriev I.V."/>
            <person name="Hibbett D.S."/>
            <person name="Martin F."/>
            <person name="Nordberg H.P."/>
            <person name="Cantor M.N."/>
            <person name="Hua S.X."/>
        </authorList>
    </citation>
    <scope>NUCLEOTIDE SEQUENCE [LARGE SCALE GENOMIC DNA]</scope>
    <source>
        <strain evidence="1 2">Foug A</strain>
    </source>
</reference>
<organism evidence="1 2">
    <name type="scientific">Scleroderma citrinum Foug A</name>
    <dbReference type="NCBI Taxonomy" id="1036808"/>
    <lineage>
        <taxon>Eukaryota</taxon>
        <taxon>Fungi</taxon>
        <taxon>Dikarya</taxon>
        <taxon>Basidiomycota</taxon>
        <taxon>Agaricomycotina</taxon>
        <taxon>Agaricomycetes</taxon>
        <taxon>Agaricomycetidae</taxon>
        <taxon>Boletales</taxon>
        <taxon>Sclerodermatineae</taxon>
        <taxon>Sclerodermataceae</taxon>
        <taxon>Scleroderma</taxon>
    </lineage>
</organism>